<proteinExistence type="predicted"/>
<accession>A0A1N7CYU5</accession>
<evidence type="ECO:0000313" key="2">
    <source>
        <dbReference type="Proteomes" id="UP000186914"/>
    </source>
</evidence>
<protein>
    <submittedName>
        <fullName evidence="1">Uncharacterized protein</fullName>
    </submittedName>
</protein>
<dbReference type="EMBL" id="FTNO01000003">
    <property type="protein sequence ID" value="SIR68818.1"/>
    <property type="molecule type" value="Genomic_DNA"/>
</dbReference>
<evidence type="ECO:0000313" key="1">
    <source>
        <dbReference type="EMBL" id="SIR68818.1"/>
    </source>
</evidence>
<gene>
    <name evidence="1" type="ORF">SAMN05421858_3354</name>
</gene>
<name>A0A1N7CYU5_9EURY</name>
<organism evidence="1 2">
    <name type="scientific">Haladaptatus litoreus</name>
    <dbReference type="NCBI Taxonomy" id="553468"/>
    <lineage>
        <taxon>Archaea</taxon>
        <taxon>Methanobacteriati</taxon>
        <taxon>Methanobacteriota</taxon>
        <taxon>Stenosarchaea group</taxon>
        <taxon>Halobacteria</taxon>
        <taxon>Halobacteriales</taxon>
        <taxon>Haladaptataceae</taxon>
        <taxon>Haladaptatus</taxon>
    </lineage>
</organism>
<dbReference type="AlphaFoldDB" id="A0A1N7CYU5"/>
<sequence length="157" mass="17434">MEQSYRRRTVLRTGTVGTVLTLPGCSFFSSESEGSDYLPPLANVQVVNRHPEPHSAHVEVRRDGTRIYQTTKTLDAAEVYGQELTIDEPWEPKQGLYTLVGTVNSSHSQSKIEFGTDKVDRTDADGFCFDAHVIVTPARKVEIVYGLEPCASPGTRY</sequence>
<dbReference type="Proteomes" id="UP000186914">
    <property type="component" value="Unassembled WGS sequence"/>
</dbReference>
<keyword evidence="2" id="KW-1185">Reference proteome</keyword>
<reference evidence="2" key="1">
    <citation type="submission" date="2017-01" db="EMBL/GenBank/DDBJ databases">
        <authorList>
            <person name="Varghese N."/>
            <person name="Submissions S."/>
        </authorList>
    </citation>
    <scope>NUCLEOTIDE SEQUENCE [LARGE SCALE GENOMIC DNA]</scope>
    <source>
        <strain evidence="2">CGMCC 1.7737</strain>
    </source>
</reference>